<evidence type="ECO:0000256" key="8">
    <source>
        <dbReference type="RuleBase" id="RU000461"/>
    </source>
</evidence>
<keyword evidence="7 8" id="KW-0503">Monooxygenase</keyword>
<dbReference type="Gene3D" id="1.10.630.10">
    <property type="entry name" value="Cytochrome P450"/>
    <property type="match status" value="1"/>
</dbReference>
<dbReference type="PANTHER" id="PTHR46206">
    <property type="entry name" value="CYTOCHROME P450"/>
    <property type="match status" value="1"/>
</dbReference>
<evidence type="ECO:0000256" key="1">
    <source>
        <dbReference type="ARBA" id="ARBA00001971"/>
    </source>
</evidence>
<keyword evidence="9" id="KW-0472">Membrane</keyword>
<evidence type="ECO:0000256" key="9">
    <source>
        <dbReference type="SAM" id="Phobius"/>
    </source>
</evidence>
<gene>
    <name evidence="10" type="ORF">Daus18300_011813</name>
</gene>
<organism evidence="10 11">
    <name type="scientific">Diaporthe australafricana</name>
    <dbReference type="NCBI Taxonomy" id="127596"/>
    <lineage>
        <taxon>Eukaryota</taxon>
        <taxon>Fungi</taxon>
        <taxon>Dikarya</taxon>
        <taxon>Ascomycota</taxon>
        <taxon>Pezizomycotina</taxon>
        <taxon>Sordariomycetes</taxon>
        <taxon>Sordariomycetidae</taxon>
        <taxon>Diaporthales</taxon>
        <taxon>Diaporthaceae</taxon>
        <taxon>Diaporthe</taxon>
    </lineage>
</organism>
<reference evidence="10 11" key="1">
    <citation type="journal article" date="2024" name="IMA Fungus">
        <title>IMA Genome - F19 : A genome assembly and annotation guide to empower mycologists, including annotated draft genome sequences of Ceratocystis pirilliformis, Diaporthe australafricana, Fusarium ophioides, Paecilomyces lecythidis, and Sporothrix stenoceras.</title>
        <authorList>
            <person name="Aylward J."/>
            <person name="Wilson A.M."/>
            <person name="Visagie C.M."/>
            <person name="Spraker J."/>
            <person name="Barnes I."/>
            <person name="Buitendag C."/>
            <person name="Ceriani C."/>
            <person name="Del Mar Angel L."/>
            <person name="du Plessis D."/>
            <person name="Fuchs T."/>
            <person name="Gasser K."/>
            <person name="Kramer D."/>
            <person name="Li W."/>
            <person name="Munsamy K."/>
            <person name="Piso A."/>
            <person name="Price J.L."/>
            <person name="Sonnekus B."/>
            <person name="Thomas C."/>
            <person name="van der Nest A."/>
            <person name="van Dijk A."/>
            <person name="van Heerden A."/>
            <person name="van Vuuren N."/>
            <person name="Yilmaz N."/>
            <person name="Duong T.A."/>
            <person name="van der Merwe N.A."/>
            <person name="Wingfield M.J."/>
            <person name="Wingfield B.D."/>
        </authorList>
    </citation>
    <scope>NUCLEOTIDE SEQUENCE [LARGE SCALE GENOMIC DNA]</scope>
    <source>
        <strain evidence="10 11">CMW 18300</strain>
    </source>
</reference>
<sequence>MVSIVLDTVTSADWHVKLLFTGGILLVSLLANAWINKLWLSWRLRKYPIANYGKPQEEFMRSAASVMLKGLDTYHGQPFRVDDFSQSGPKLLLSPKYIDEIKSHPACDFGSFVHKDFYANYPGFEPFGTATSASIFQDAVRKELAQVLALTISPMAAELPNTLNKVIGQPNAWSEIELQSTLLQCVSRLTSKIFLGPKFMENPEWQYLCTQYVKDVNIAAQRLNGLPPLVRPIVHWFLPECRKVRAEVDQARALIQPEVDRRMEEIRKHGGPRRRVLDSVDWFIASMKGKEDIKFDIAVAEISLAMAAIHTTTRTTICLMRDLLAHPEYIQDLRDECVAVLQETKRMDKTALFKMRKLDSVLRESMRVNPASAGKTKTPPSHVSIAGAHDRCVLTRFCRIANMPRVTQEDVEFKDGKVVPKGTYLMIYPLPATDTELYPTPEKFDGYRFLRAREEHGAENKYQSVTTGTDLTFFGHGTHACPGRFLATNEIKLLVIYLLLHYDWNLPETQGLLPTVSAGNFLQPDGRQKALCKIREPEVDMTKFCNMNETGH</sequence>
<keyword evidence="11" id="KW-1185">Reference proteome</keyword>
<dbReference type="SUPFAM" id="SSF48264">
    <property type="entry name" value="Cytochrome P450"/>
    <property type="match status" value="1"/>
</dbReference>
<dbReference type="InterPro" id="IPR017972">
    <property type="entry name" value="Cyt_P450_CS"/>
</dbReference>
<dbReference type="CDD" id="cd11041">
    <property type="entry name" value="CYP503A1-like"/>
    <property type="match status" value="1"/>
</dbReference>
<dbReference type="EMBL" id="JAWRVE010000149">
    <property type="protein sequence ID" value="KAL1853532.1"/>
    <property type="molecule type" value="Genomic_DNA"/>
</dbReference>
<evidence type="ECO:0008006" key="12">
    <source>
        <dbReference type="Google" id="ProtNLM"/>
    </source>
</evidence>
<keyword evidence="9" id="KW-0812">Transmembrane</keyword>
<keyword evidence="5 8" id="KW-0560">Oxidoreductase</keyword>
<keyword evidence="3 8" id="KW-0349">Heme</keyword>
<protein>
    <recommendedName>
        <fullName evidence="12">Cytochrome P450</fullName>
    </recommendedName>
</protein>
<evidence type="ECO:0000256" key="6">
    <source>
        <dbReference type="ARBA" id="ARBA00023004"/>
    </source>
</evidence>
<comment type="cofactor">
    <cofactor evidence="1">
        <name>heme</name>
        <dbReference type="ChEBI" id="CHEBI:30413"/>
    </cofactor>
</comment>
<evidence type="ECO:0000256" key="3">
    <source>
        <dbReference type="ARBA" id="ARBA00022617"/>
    </source>
</evidence>
<evidence type="ECO:0000256" key="4">
    <source>
        <dbReference type="ARBA" id="ARBA00022723"/>
    </source>
</evidence>
<evidence type="ECO:0000313" key="10">
    <source>
        <dbReference type="EMBL" id="KAL1853532.1"/>
    </source>
</evidence>
<dbReference type="PROSITE" id="PS00086">
    <property type="entry name" value="CYTOCHROME_P450"/>
    <property type="match status" value="1"/>
</dbReference>
<comment type="similarity">
    <text evidence="2 8">Belongs to the cytochrome P450 family.</text>
</comment>
<comment type="caution">
    <text evidence="10">The sequence shown here is derived from an EMBL/GenBank/DDBJ whole genome shotgun (WGS) entry which is preliminary data.</text>
</comment>
<evidence type="ECO:0000256" key="7">
    <source>
        <dbReference type="ARBA" id="ARBA00023033"/>
    </source>
</evidence>
<keyword evidence="9" id="KW-1133">Transmembrane helix</keyword>
<dbReference type="InterPro" id="IPR001128">
    <property type="entry name" value="Cyt_P450"/>
</dbReference>
<dbReference type="Proteomes" id="UP001583177">
    <property type="component" value="Unassembled WGS sequence"/>
</dbReference>
<dbReference type="Pfam" id="PF00067">
    <property type="entry name" value="p450"/>
    <property type="match status" value="2"/>
</dbReference>
<keyword evidence="6 8" id="KW-0408">Iron</keyword>
<name>A0ABR3W5A2_9PEZI</name>
<accession>A0ABR3W5A2</accession>
<dbReference type="InterPro" id="IPR036396">
    <property type="entry name" value="Cyt_P450_sf"/>
</dbReference>
<evidence type="ECO:0000256" key="5">
    <source>
        <dbReference type="ARBA" id="ARBA00023002"/>
    </source>
</evidence>
<evidence type="ECO:0000256" key="2">
    <source>
        <dbReference type="ARBA" id="ARBA00010617"/>
    </source>
</evidence>
<feature type="transmembrane region" description="Helical" evidence="9">
    <location>
        <begin position="14"/>
        <end position="35"/>
    </location>
</feature>
<dbReference type="PRINTS" id="PR00465">
    <property type="entry name" value="EP450IV"/>
</dbReference>
<evidence type="ECO:0000313" key="11">
    <source>
        <dbReference type="Proteomes" id="UP001583177"/>
    </source>
</evidence>
<dbReference type="InterPro" id="IPR002403">
    <property type="entry name" value="Cyt_P450_E_grp-IV"/>
</dbReference>
<dbReference type="PANTHER" id="PTHR46206:SF2">
    <property type="entry name" value="CYTOCHROME P450 MONOOXYGENASE AUSG-RELATED"/>
    <property type="match status" value="1"/>
</dbReference>
<keyword evidence="4 8" id="KW-0479">Metal-binding</keyword>
<proteinExistence type="inferred from homology"/>